<protein>
    <recommendedName>
        <fullName evidence="1">protein S-acyltransferase</fullName>
        <ecNumber evidence="1">2.3.1.225</ecNumber>
    </recommendedName>
</protein>
<dbReference type="STRING" id="100816.A0A175WGA6"/>
<evidence type="ECO:0000313" key="6">
    <source>
        <dbReference type="EMBL" id="KXX82828.1"/>
    </source>
</evidence>
<feature type="compositionally biased region" description="Basic and acidic residues" evidence="5">
    <location>
        <begin position="26"/>
        <end position="40"/>
    </location>
</feature>
<keyword evidence="3 4" id="KW-0040">ANK repeat</keyword>
<feature type="region of interest" description="Disordered" evidence="5">
    <location>
        <begin position="177"/>
        <end position="268"/>
    </location>
</feature>
<reference evidence="6 7" key="1">
    <citation type="journal article" date="2016" name="Genome Announc.">
        <title>Genome Sequence of Madurella mycetomatis mm55, Isolated from a Human Mycetoma Case in Sudan.</title>
        <authorList>
            <person name="Smit S."/>
            <person name="Derks M.F."/>
            <person name="Bervoets S."/>
            <person name="Fahal A."/>
            <person name="van Leeuwen W."/>
            <person name="van Belkum A."/>
            <person name="van de Sande W.W."/>
        </authorList>
    </citation>
    <scope>NUCLEOTIDE SEQUENCE [LARGE SCALE GENOMIC DNA]</scope>
    <source>
        <strain evidence="7">mm55</strain>
    </source>
</reference>
<dbReference type="SMART" id="SM00248">
    <property type="entry name" value="ANK"/>
    <property type="match status" value="4"/>
</dbReference>
<name>A0A175WGA6_9PEZI</name>
<sequence length="408" mass="42619">MTLLLDVASRIAWRSAGSVQKAAAYQEERRREANVGRKQDGLGQQKNRSVMNPRPPGRLATPSPPSDNAGATVSADLFPQPFSITPGPTGSHGGTAIDGGPSARTRMARSMAMGMGGLLGDHAVWDFADLGADSPLPSTSGTGPSGGLTMVPRSGSVPLGIAEEAAIGCKVNAKEFDATSDGHSHPYQPTFRNQPLRRDPATTPTLDLGRDSRAMSSFSATSKSRSDASDSVIANAPAQDSPPSPQSQLPPESSGSRPRHGLGPAQGWLGPLHLAASRGHDRIVRILLKSQQARPVDEPDSDGLTALMHTIQGGFEDVARSLLEAGAVVDAADKKGRTALHWAVLSRRGTLLRQLLERGAAAGANLDAYDDDGRTPLHSAIDIGFDGGVEALLEFGASLSCKTQKKSL</sequence>
<dbReference type="PANTHER" id="PTHR24161:SF85">
    <property type="entry name" value="PALMITOYLTRANSFERASE HIP14"/>
    <property type="match status" value="1"/>
</dbReference>
<accession>A0A175WGA6</accession>
<dbReference type="OrthoDB" id="20872at2759"/>
<gene>
    <name evidence="6" type="ORF">MMYC01_200559</name>
</gene>
<feature type="repeat" description="ANK" evidence="4">
    <location>
        <begin position="302"/>
        <end position="334"/>
    </location>
</feature>
<dbReference type="GO" id="GO:0019706">
    <property type="term" value="F:protein-cysteine S-palmitoyltransferase activity"/>
    <property type="evidence" value="ECO:0007669"/>
    <property type="project" value="UniProtKB-EC"/>
</dbReference>
<comment type="caution">
    <text evidence="6">The sequence shown here is derived from an EMBL/GenBank/DDBJ whole genome shotgun (WGS) entry which is preliminary data.</text>
</comment>
<feature type="region of interest" description="Disordered" evidence="5">
    <location>
        <begin position="18"/>
        <end position="102"/>
    </location>
</feature>
<dbReference type="AlphaFoldDB" id="A0A175WGA6"/>
<feature type="compositionally biased region" description="Polar residues" evidence="5">
    <location>
        <begin position="214"/>
        <end position="223"/>
    </location>
</feature>
<dbReference type="Gene3D" id="1.25.40.20">
    <property type="entry name" value="Ankyrin repeat-containing domain"/>
    <property type="match status" value="1"/>
</dbReference>
<feature type="repeat" description="ANK" evidence="4">
    <location>
        <begin position="335"/>
        <end position="367"/>
    </location>
</feature>
<dbReference type="VEuPathDB" id="FungiDB:MMYC01_200559"/>
<dbReference type="EMBL" id="LCTW02000007">
    <property type="protein sequence ID" value="KXX82828.1"/>
    <property type="molecule type" value="Genomic_DNA"/>
</dbReference>
<dbReference type="Proteomes" id="UP000078237">
    <property type="component" value="Unassembled WGS sequence"/>
</dbReference>
<dbReference type="Pfam" id="PF12796">
    <property type="entry name" value="Ank_2"/>
    <property type="match status" value="1"/>
</dbReference>
<dbReference type="PANTHER" id="PTHR24161">
    <property type="entry name" value="ANK_REP_REGION DOMAIN-CONTAINING PROTEIN-RELATED"/>
    <property type="match status" value="1"/>
</dbReference>
<organism evidence="6 7">
    <name type="scientific">Madurella mycetomatis</name>
    <dbReference type="NCBI Taxonomy" id="100816"/>
    <lineage>
        <taxon>Eukaryota</taxon>
        <taxon>Fungi</taxon>
        <taxon>Dikarya</taxon>
        <taxon>Ascomycota</taxon>
        <taxon>Pezizomycotina</taxon>
        <taxon>Sordariomycetes</taxon>
        <taxon>Sordariomycetidae</taxon>
        <taxon>Sordariales</taxon>
        <taxon>Sordariales incertae sedis</taxon>
        <taxon>Madurella</taxon>
    </lineage>
</organism>
<evidence type="ECO:0000256" key="4">
    <source>
        <dbReference type="PROSITE-ProRule" id="PRU00023"/>
    </source>
</evidence>
<proteinExistence type="predicted"/>
<feature type="repeat" description="ANK" evidence="4">
    <location>
        <begin position="372"/>
        <end position="404"/>
    </location>
</feature>
<dbReference type="EC" id="2.3.1.225" evidence="1"/>
<dbReference type="InterPro" id="IPR036770">
    <property type="entry name" value="Ankyrin_rpt-contain_sf"/>
</dbReference>
<dbReference type="SUPFAM" id="SSF48403">
    <property type="entry name" value="Ankyrin repeat"/>
    <property type="match status" value="1"/>
</dbReference>
<evidence type="ECO:0000256" key="5">
    <source>
        <dbReference type="SAM" id="MobiDB-lite"/>
    </source>
</evidence>
<evidence type="ECO:0000313" key="7">
    <source>
        <dbReference type="Proteomes" id="UP000078237"/>
    </source>
</evidence>
<evidence type="ECO:0000256" key="3">
    <source>
        <dbReference type="ARBA" id="ARBA00023043"/>
    </source>
</evidence>
<dbReference type="PROSITE" id="PS50297">
    <property type="entry name" value="ANK_REP_REGION"/>
    <property type="match status" value="3"/>
</dbReference>
<dbReference type="Pfam" id="PF00023">
    <property type="entry name" value="Ank"/>
    <property type="match status" value="1"/>
</dbReference>
<evidence type="ECO:0000256" key="1">
    <source>
        <dbReference type="ARBA" id="ARBA00012210"/>
    </source>
</evidence>
<feature type="compositionally biased region" description="Low complexity" evidence="5">
    <location>
        <begin position="246"/>
        <end position="256"/>
    </location>
</feature>
<keyword evidence="2" id="KW-0677">Repeat</keyword>
<evidence type="ECO:0000256" key="2">
    <source>
        <dbReference type="ARBA" id="ARBA00022737"/>
    </source>
</evidence>
<keyword evidence="7" id="KW-1185">Reference proteome</keyword>
<dbReference type="PROSITE" id="PS50088">
    <property type="entry name" value="ANK_REPEAT"/>
    <property type="match status" value="3"/>
</dbReference>
<dbReference type="InterPro" id="IPR002110">
    <property type="entry name" value="Ankyrin_rpt"/>
</dbReference>